<dbReference type="InterPro" id="IPR013783">
    <property type="entry name" value="Ig-like_fold"/>
</dbReference>
<keyword evidence="4" id="KW-1185">Reference proteome</keyword>
<dbReference type="SUPFAM" id="SSF49899">
    <property type="entry name" value="Concanavalin A-like lectins/glucanases"/>
    <property type="match status" value="1"/>
</dbReference>
<dbReference type="Proteomes" id="UP000603141">
    <property type="component" value="Unassembled WGS sequence"/>
</dbReference>
<evidence type="ECO:0000313" key="3">
    <source>
        <dbReference type="EMBL" id="MBK1881700.1"/>
    </source>
</evidence>
<dbReference type="PROSITE" id="PS50853">
    <property type="entry name" value="FN3"/>
    <property type="match status" value="1"/>
</dbReference>
<protein>
    <submittedName>
        <fullName evidence="3">Lamin tail domain-containing protein</fullName>
    </submittedName>
</protein>
<evidence type="ECO:0000259" key="2">
    <source>
        <dbReference type="PROSITE" id="PS51841"/>
    </source>
</evidence>
<sequence>MKAPTHAFNRRKPIYMNLYRTALRHFPAVAPMALLLFGYSESIADPVAWFKADSIQSEAESAVSQWIDSSQNGHLAQAVGAAPTLDLQGMNGLPSVHFDGSQSMSFSRPIDGDFTILVLFKSSAGSGSSSNFYSGAGLVSAETPGVTDDFGIALSESGRVIAGTGSPDVTIRSPQGFDDGAPHLLSFVRNTASSTISLYVDQSLRDVSTDVGNQSLDAFQQIAIGAQPGPYNFLTGDIAEIIVLDEVLDSSELSAYESAILGKYSLSGGSTPLVPTRVAANGARISWAETAGATSYTVLRSDSESGPFNPIATGMTSTSYLDTTASGGQTHYYRIEAENSAGTGSASAIVESILPELPENGRVLINEIHYNGLNNTVHSDFIELFNFDQSPVDISGWTLSGAIDFTFPAGTTMQAGGYLVIAQNPATVAALWNVSALGPYEKSLSSDGETITLTDTSEQTVAEVSYRSGFPWPCAANGDGASAELVNPLLDPNLGSSWRASIVPDGEATMEIASPGAQNYQFKINPAPNIEEVVHAPTQPTSNEAMVVTAKLSDADGIASATLSYQIVSPGNYIPAYLPLPIVDHQFNTNLPRTPNPAFEDPANWTNIPMWDDGTHGDAVPGDGIFTAVIPGQNNRTLVRYRVSATDLQNESARAPFDDDESKNFACYVYDGVPDYQGVSASTLQTLPVYQFLTRQQDYDQCVAYNSADQLSGNTPSWTYENWEGAFVFEGVVYDHIKYRLHGGNGRYYYTSKRGFRFFFNKGYDFQNRDNDGNLLPTKWNSMTTENCWENRGTLTYSLNEMINFHLWETIGIPSPRANWGHFRTVTTAQEQADAYHGDFWGLIMIHEDYDSNFLDSHELEKGNVYKLTRDETAGLEEQRYQAPDAVSDGSDHDNIYQNLNSSKDEAFIRRYVNVEKWSYYHALCQAVRHYDYWPTGDNNAAYYFEPDFTDQTDHLGKLWTMPNDVDATWGPTWNEGKDVVYAAIFDNPANSGLYPQYFNAVREVRDLLWQEDQIDPLLDEFAAKIAPFVPADSIRWKGAPSSAGNYDGLGGAGATSLENLVIDMKQFAWVGGSWPGGDVASGGRAAFMDQLQRGVDSSEANTIPNTPVITYTGPGDFVTSSLSFSSSAFSDPQGTGDFAAMQWRIAEVTNPTAPAYDPADQVKLEWNSDFDSGPIDTFNSSILIPATVCKSGHAYRARVRHQDQTGRWSHWSEPIQFIAGVAPAPGPIVVSEMLYKPSNPTLAEISAGFDDQELFEFMEIRNVGSESYDLTGAYFEKGITFTFPSGFILAPGESCVIVPNAHAFAFRYGPGRNIAGTYVGALKNSGERIQLLSAAGLPLVDFTYSDSAPWPTEADTDGRSLVLIHPDSQPDPSLPENWMASPYPGGTPGYQDQLSFETWASHQNLTGSSLDDDDGDGLVNLLEYAFNSDPASTNQGPDSGLQQLTVDGNVETYLTITFLRNIAATDLTYHVEFSTDLESWEDSPILIEQTNHYDGTMTETWRAPVPVGDTGFLHVRVVGETEISSK</sequence>
<dbReference type="InterPro" id="IPR036116">
    <property type="entry name" value="FN3_sf"/>
</dbReference>
<dbReference type="InterPro" id="IPR014867">
    <property type="entry name" value="Spore_coat_CotH_CotH2/3/7"/>
</dbReference>
<reference evidence="3" key="1">
    <citation type="submission" date="2021-01" db="EMBL/GenBank/DDBJ databases">
        <title>Modified the classification status of verrucomicrobia.</title>
        <authorList>
            <person name="Feng X."/>
        </authorList>
    </citation>
    <scope>NUCLEOTIDE SEQUENCE</scope>
    <source>
        <strain evidence="3">KCTC 22041</strain>
    </source>
</reference>
<dbReference type="InterPro" id="IPR013320">
    <property type="entry name" value="ConA-like_dom_sf"/>
</dbReference>
<proteinExistence type="predicted"/>
<feature type="domain" description="Fibronectin type-III" evidence="1">
    <location>
        <begin position="269"/>
        <end position="357"/>
    </location>
</feature>
<dbReference type="SUPFAM" id="SSF49265">
    <property type="entry name" value="Fibronectin type III"/>
    <property type="match status" value="1"/>
</dbReference>
<evidence type="ECO:0000259" key="1">
    <source>
        <dbReference type="PROSITE" id="PS50853"/>
    </source>
</evidence>
<dbReference type="Gene3D" id="2.60.40.10">
    <property type="entry name" value="Immunoglobulins"/>
    <property type="match status" value="1"/>
</dbReference>
<dbReference type="InterPro" id="IPR001322">
    <property type="entry name" value="Lamin_tail_dom"/>
</dbReference>
<organism evidence="3 4">
    <name type="scientific">Luteolibacter pohnpeiensis</name>
    <dbReference type="NCBI Taxonomy" id="454153"/>
    <lineage>
        <taxon>Bacteria</taxon>
        <taxon>Pseudomonadati</taxon>
        <taxon>Verrucomicrobiota</taxon>
        <taxon>Verrucomicrobiia</taxon>
        <taxon>Verrucomicrobiales</taxon>
        <taxon>Verrucomicrobiaceae</taxon>
        <taxon>Luteolibacter</taxon>
    </lineage>
</organism>
<feature type="domain" description="LTD" evidence="2">
    <location>
        <begin position="1214"/>
        <end position="1456"/>
    </location>
</feature>
<name>A0A934S5M2_9BACT</name>
<dbReference type="SUPFAM" id="SSF74853">
    <property type="entry name" value="Lamin A/C globular tail domain"/>
    <property type="match status" value="2"/>
</dbReference>
<dbReference type="PROSITE" id="PS51841">
    <property type="entry name" value="LTD"/>
    <property type="match status" value="2"/>
</dbReference>
<accession>A0A934S5M2</accession>
<dbReference type="InterPro" id="IPR036415">
    <property type="entry name" value="Lamin_tail_dom_sf"/>
</dbReference>
<dbReference type="Pfam" id="PF08757">
    <property type="entry name" value="CotH"/>
    <property type="match status" value="1"/>
</dbReference>
<feature type="domain" description="LTD" evidence="2">
    <location>
        <begin position="351"/>
        <end position="468"/>
    </location>
</feature>
<comment type="caution">
    <text evidence="3">The sequence shown here is derived from an EMBL/GenBank/DDBJ whole genome shotgun (WGS) entry which is preliminary data.</text>
</comment>
<dbReference type="EMBL" id="JAENIJ010000005">
    <property type="protein sequence ID" value="MBK1881700.1"/>
    <property type="molecule type" value="Genomic_DNA"/>
</dbReference>
<dbReference type="Pfam" id="PF00932">
    <property type="entry name" value="LTD"/>
    <property type="match status" value="2"/>
</dbReference>
<dbReference type="InterPro" id="IPR003961">
    <property type="entry name" value="FN3_dom"/>
</dbReference>
<dbReference type="Gene3D" id="2.60.120.200">
    <property type="match status" value="1"/>
</dbReference>
<dbReference type="Pfam" id="PF13385">
    <property type="entry name" value="Laminin_G_3"/>
    <property type="match status" value="1"/>
</dbReference>
<dbReference type="Gene3D" id="2.60.40.1260">
    <property type="entry name" value="Lamin Tail domain"/>
    <property type="match status" value="1"/>
</dbReference>
<dbReference type="NCBIfam" id="NF041940">
    <property type="entry name" value="choice_anch_X"/>
    <property type="match status" value="1"/>
</dbReference>
<gene>
    <name evidence="3" type="ORF">JIN85_04700</name>
</gene>
<evidence type="ECO:0000313" key="4">
    <source>
        <dbReference type="Proteomes" id="UP000603141"/>
    </source>
</evidence>